<proteinExistence type="predicted"/>
<dbReference type="EMBL" id="LXJZ01000140">
    <property type="protein sequence ID" value="OAJ59374.1"/>
    <property type="molecule type" value="Genomic_DNA"/>
</dbReference>
<protein>
    <recommendedName>
        <fullName evidence="5">Antitoxin Xre/MbcA/ParS-like toxin-binding domain-containing protein</fullName>
    </recommendedName>
</protein>
<reference evidence="3 4" key="1">
    <citation type="submission" date="2016-04" db="EMBL/GenBank/DDBJ databases">
        <title>Reclassification of Paraburkholderia panaciterrae (Farh et al. 2015) Dobritsa &amp; Samadpour 2016 as a later homotypic synonym of Paraburkholderia ginsengiterrae (Farh et al. 2015) Dobritsa &amp; Samadpour 2016.</title>
        <authorList>
            <person name="Dobritsa A.P."/>
            <person name="Kutumbaka K."/>
            <person name="Samadpour M."/>
        </authorList>
    </citation>
    <scope>NUCLEOTIDE SEQUENCE [LARGE SCALE GENOMIC DNA]</scope>
    <source>
        <strain evidence="2 4">DCY85</strain>
        <strain evidence="1 3">DCY85-1</strain>
    </source>
</reference>
<evidence type="ECO:0000313" key="1">
    <source>
        <dbReference type="EMBL" id="OAJ59374.1"/>
    </source>
</evidence>
<dbReference type="Proteomes" id="UP000078116">
    <property type="component" value="Unassembled WGS sequence"/>
</dbReference>
<dbReference type="AlphaFoldDB" id="A0A1A9NBD6"/>
<dbReference type="EMBL" id="LXKA01000132">
    <property type="protein sequence ID" value="OAJ63287.1"/>
    <property type="molecule type" value="Genomic_DNA"/>
</dbReference>
<evidence type="ECO:0000313" key="2">
    <source>
        <dbReference type="EMBL" id="OAJ63287.1"/>
    </source>
</evidence>
<sequence length="143" mass="16612">MNPFCESFQTSINFRDELLEKGWPDDHRVAKLVGVSRDADPSEHVARARVEGRLLGVWSKRDRRFVYPVFQFDQHGKLRPEVAELLSILPDDDDRGGWRRAFWLYSPHSLLDGLLPAECFTSEPARVLEAARQEFAADRDAWW</sequence>
<name>A0A1A9NBD6_9BURK</name>
<comment type="caution">
    <text evidence="2">The sequence shown here is derived from an EMBL/GenBank/DDBJ whole genome shotgun (WGS) entry which is preliminary data.</text>
</comment>
<evidence type="ECO:0000313" key="4">
    <source>
        <dbReference type="Proteomes" id="UP000078116"/>
    </source>
</evidence>
<organism evidence="2 4">
    <name type="scientific">Paraburkholderia ginsengiterrae</name>
    <dbReference type="NCBI Taxonomy" id="1462993"/>
    <lineage>
        <taxon>Bacteria</taxon>
        <taxon>Pseudomonadati</taxon>
        <taxon>Pseudomonadota</taxon>
        <taxon>Betaproteobacteria</taxon>
        <taxon>Burkholderiales</taxon>
        <taxon>Burkholderiaceae</taxon>
        <taxon>Paraburkholderia</taxon>
    </lineage>
</organism>
<dbReference type="Proteomes" id="UP000077961">
    <property type="component" value="Unassembled WGS sequence"/>
</dbReference>
<evidence type="ECO:0000313" key="3">
    <source>
        <dbReference type="Proteomes" id="UP000077961"/>
    </source>
</evidence>
<accession>A0A1A9NBD6</accession>
<gene>
    <name evidence="1" type="ORF">A6V36_27395</name>
    <name evidence="2" type="ORF">A6V37_20540</name>
</gene>
<keyword evidence="3" id="KW-1185">Reference proteome</keyword>
<evidence type="ECO:0008006" key="5">
    <source>
        <dbReference type="Google" id="ProtNLM"/>
    </source>
</evidence>